<keyword evidence="2" id="KW-0647">Proteasome</keyword>
<dbReference type="Proteomes" id="UP000019384">
    <property type="component" value="Unassembled WGS sequence"/>
</dbReference>
<evidence type="ECO:0000313" key="5">
    <source>
        <dbReference type="Proteomes" id="UP000019384"/>
    </source>
</evidence>
<dbReference type="PANTHER" id="PTHR10855:SF1">
    <property type="entry name" value="26S PROTEASOME NON-ATPASE REGULATORY SUBUNIT 12"/>
    <property type="match status" value="1"/>
</dbReference>
<name>W6MU08_9ASCO</name>
<dbReference type="InterPro" id="IPR040896">
    <property type="entry name" value="RPN5_C"/>
</dbReference>
<dbReference type="InterPro" id="IPR040134">
    <property type="entry name" value="PSMD12/CSN4"/>
</dbReference>
<dbReference type="GO" id="GO:0008180">
    <property type="term" value="C:COP9 signalosome"/>
    <property type="evidence" value="ECO:0007669"/>
    <property type="project" value="EnsemblFungi"/>
</dbReference>
<dbReference type="Pfam" id="PF01399">
    <property type="entry name" value="PCI"/>
    <property type="match status" value="1"/>
</dbReference>
<reference evidence="4" key="2">
    <citation type="submission" date="2014-02" db="EMBL/GenBank/DDBJ databases">
        <title>Complete DNA sequence of /Kuraishia capsulata/ illustrates novel genomic features among budding yeasts (/Saccharomycotina/).</title>
        <authorList>
            <person name="Morales L."/>
            <person name="Noel B."/>
            <person name="Porcel B."/>
            <person name="Marcet-Houben M."/>
            <person name="Hullo M-F."/>
            <person name="Sacerdot C."/>
            <person name="Tekaia F."/>
            <person name="Leh-Louis V."/>
            <person name="Despons L."/>
            <person name="Khanna V."/>
            <person name="Aury J-M."/>
            <person name="Barbe V."/>
            <person name="Couloux A."/>
            <person name="Labadie K."/>
            <person name="Pelletier E."/>
            <person name="Souciet J-L."/>
            <person name="Boekhout T."/>
            <person name="Gabaldon T."/>
            <person name="Wincker P."/>
            <person name="Dujon B."/>
        </authorList>
    </citation>
    <scope>NUCLEOTIDE SEQUENCE</scope>
    <source>
        <strain evidence="4">CBS 1993</strain>
    </source>
</reference>
<dbReference type="GO" id="GO:0008541">
    <property type="term" value="C:proteasome regulatory particle, lid subcomplex"/>
    <property type="evidence" value="ECO:0007669"/>
    <property type="project" value="EnsemblFungi"/>
</dbReference>
<dbReference type="Pfam" id="PF22241">
    <property type="entry name" value="PSMD12-CSN4_N"/>
    <property type="match status" value="1"/>
</dbReference>
<dbReference type="Pfam" id="PF18098">
    <property type="entry name" value="RPN5_C"/>
    <property type="match status" value="1"/>
</dbReference>
<dbReference type="OrthoDB" id="268763at2759"/>
<organism evidence="4 5">
    <name type="scientific">Kuraishia capsulata CBS 1993</name>
    <dbReference type="NCBI Taxonomy" id="1382522"/>
    <lineage>
        <taxon>Eukaryota</taxon>
        <taxon>Fungi</taxon>
        <taxon>Dikarya</taxon>
        <taxon>Ascomycota</taxon>
        <taxon>Saccharomycotina</taxon>
        <taxon>Pichiomycetes</taxon>
        <taxon>Pichiales</taxon>
        <taxon>Pichiaceae</taxon>
        <taxon>Kuraishia</taxon>
    </lineage>
</organism>
<protein>
    <recommendedName>
        <fullName evidence="3">PCI domain-containing protein</fullName>
    </recommendedName>
</protein>
<accession>W6MU08</accession>
<dbReference type="STRING" id="1382522.W6MU08"/>
<dbReference type="SMART" id="SM00088">
    <property type="entry name" value="PINT"/>
    <property type="match status" value="1"/>
</dbReference>
<dbReference type="InterPro" id="IPR054559">
    <property type="entry name" value="PSMD12-CSN4-like_N"/>
</dbReference>
<keyword evidence="5" id="KW-1185">Reference proteome</keyword>
<dbReference type="RefSeq" id="XP_022457377.1">
    <property type="nucleotide sequence ID" value="XM_022603502.1"/>
</dbReference>
<dbReference type="HOGENOM" id="CLU_033860_2_0_1"/>
<dbReference type="InterPro" id="IPR000717">
    <property type="entry name" value="PCI_dom"/>
</dbReference>
<dbReference type="FunFam" id="1.10.10.10:FF:000070">
    <property type="entry name" value="26S proteasome non-ATPase regulatory subunit 12"/>
    <property type="match status" value="1"/>
</dbReference>
<sequence>MSREAPLKAEKDFTETLDEQFPQIEVLAKSDYKTALDKLLLLEKQTRQASDLASSKRIVAYLVDLLANERDWSLLNEQITLLSKKHGQLKNTVQVMIQQVIEHLAEIDDIEVKVETIENIRSITENKIYVELERARVTKILSDILLNTKNDLDKATKVLCELQVETYGSMEIKEKIEFILNQVELCNRKGDYSFAKILSRKILVKSLDKFPELKLHYYNLVIEIALEENDYINIVKYLLSIYSIPLISDNKEESLKVLARTVHFVILAPYSNLQNDLISRVVLDKDLIKLPMESELVKSFTTQELMRWNAFRDSYSAELFKNASFDQSTEKGKLHWEDLQKRIIEHNLRVIAKYYSNITLERLTELLQLPQAEVEANITTMVNEGVIYARINRPLKIVSFIKNKSENELLNDWSASVDELLEHIETIEHLINKEEMMSGIKAA</sequence>
<evidence type="ECO:0000256" key="2">
    <source>
        <dbReference type="ARBA" id="ARBA00022942"/>
    </source>
</evidence>
<gene>
    <name evidence="4" type="ORF">KUCA_T00001334001</name>
</gene>
<dbReference type="PROSITE" id="PS50250">
    <property type="entry name" value="PCI"/>
    <property type="match status" value="1"/>
</dbReference>
<dbReference type="SUPFAM" id="SSF46785">
    <property type="entry name" value="Winged helix' DNA-binding domain"/>
    <property type="match status" value="1"/>
</dbReference>
<dbReference type="GO" id="GO:0034515">
    <property type="term" value="C:proteasome storage granule"/>
    <property type="evidence" value="ECO:0007669"/>
    <property type="project" value="EnsemblFungi"/>
</dbReference>
<dbReference type="GeneID" id="34518765"/>
<dbReference type="Gene3D" id="1.10.10.10">
    <property type="entry name" value="Winged helix-like DNA-binding domain superfamily/Winged helix DNA-binding domain"/>
    <property type="match status" value="1"/>
</dbReference>
<evidence type="ECO:0000259" key="3">
    <source>
        <dbReference type="PROSITE" id="PS50250"/>
    </source>
</evidence>
<dbReference type="AlphaFoldDB" id="W6MU08"/>
<feature type="domain" description="PCI" evidence="3">
    <location>
        <begin position="230"/>
        <end position="405"/>
    </location>
</feature>
<dbReference type="InterPro" id="IPR036390">
    <property type="entry name" value="WH_DNA-bd_sf"/>
</dbReference>
<dbReference type="PANTHER" id="PTHR10855">
    <property type="entry name" value="26S PROTEASOME NON-ATPASE REGULATORY SUBUNIT 12/COP9 SIGNALOSOME COMPLEX SUBUNIT 4"/>
    <property type="match status" value="1"/>
</dbReference>
<dbReference type="InterPro" id="IPR036388">
    <property type="entry name" value="WH-like_DNA-bd_sf"/>
</dbReference>
<reference evidence="4" key="1">
    <citation type="submission" date="2013-12" db="EMBL/GenBank/DDBJ databases">
        <authorList>
            <person name="Genoscope - CEA"/>
        </authorList>
    </citation>
    <scope>NUCLEOTIDE SEQUENCE</scope>
    <source>
        <strain evidence="4">CBS 1993</strain>
    </source>
</reference>
<comment type="similarity">
    <text evidence="1">Belongs to the proteasome subunit p55 family.</text>
</comment>
<evidence type="ECO:0000256" key="1">
    <source>
        <dbReference type="ARBA" id="ARBA00006397"/>
    </source>
</evidence>
<evidence type="ECO:0000313" key="4">
    <source>
        <dbReference type="EMBL" id="CDK25365.1"/>
    </source>
</evidence>
<dbReference type="GO" id="GO:0043161">
    <property type="term" value="P:proteasome-mediated ubiquitin-dependent protein catabolic process"/>
    <property type="evidence" value="ECO:0007669"/>
    <property type="project" value="EnsemblFungi"/>
</dbReference>
<dbReference type="EMBL" id="HG793126">
    <property type="protein sequence ID" value="CDK25365.1"/>
    <property type="molecule type" value="Genomic_DNA"/>
</dbReference>
<proteinExistence type="inferred from homology"/>
<dbReference type="GO" id="GO:0000338">
    <property type="term" value="P:protein deneddylation"/>
    <property type="evidence" value="ECO:0007669"/>
    <property type="project" value="EnsemblFungi"/>
</dbReference>